<gene>
    <name evidence="4" type="ORF">A2777_06425</name>
</gene>
<dbReference type="SMART" id="SM00369">
    <property type="entry name" value="LRR_TYP"/>
    <property type="match status" value="5"/>
</dbReference>
<dbReference type="InterPro" id="IPR001611">
    <property type="entry name" value="Leu-rich_rpt"/>
</dbReference>
<evidence type="ECO:0000313" key="4">
    <source>
        <dbReference type="EMBL" id="OGG06209.1"/>
    </source>
</evidence>
<reference evidence="4 5" key="1">
    <citation type="journal article" date="2016" name="Nat. Commun.">
        <title>Thousands of microbial genomes shed light on interconnected biogeochemical processes in an aquifer system.</title>
        <authorList>
            <person name="Anantharaman K."/>
            <person name="Brown C.T."/>
            <person name="Hug L.A."/>
            <person name="Sharon I."/>
            <person name="Castelle C.J."/>
            <person name="Probst A.J."/>
            <person name="Thomas B.C."/>
            <person name="Singh A."/>
            <person name="Wilkins M.J."/>
            <person name="Karaoz U."/>
            <person name="Brodie E.L."/>
            <person name="Williams K.H."/>
            <person name="Hubbard S.S."/>
            <person name="Banfield J.F."/>
        </authorList>
    </citation>
    <scope>NUCLEOTIDE SEQUENCE [LARGE SCALE GENOMIC DNA]</scope>
</reference>
<dbReference type="InterPro" id="IPR003591">
    <property type="entry name" value="Leu-rich_rpt_typical-subtyp"/>
</dbReference>
<dbReference type="GO" id="GO:0005737">
    <property type="term" value="C:cytoplasm"/>
    <property type="evidence" value="ECO:0007669"/>
    <property type="project" value="TreeGrafter"/>
</dbReference>
<dbReference type="PANTHER" id="PTHR48051">
    <property type="match status" value="1"/>
</dbReference>
<dbReference type="InterPro" id="IPR025875">
    <property type="entry name" value="Leu-rich_rpt_4"/>
</dbReference>
<dbReference type="SMART" id="SM00365">
    <property type="entry name" value="LRR_SD22"/>
    <property type="match status" value="5"/>
</dbReference>
<evidence type="ECO:0008006" key="6">
    <source>
        <dbReference type="Google" id="ProtNLM"/>
    </source>
</evidence>
<evidence type="ECO:0000256" key="2">
    <source>
        <dbReference type="ARBA" id="ARBA00022737"/>
    </source>
</evidence>
<keyword evidence="3" id="KW-1133">Transmembrane helix</keyword>
<keyword evidence="3" id="KW-0472">Membrane</keyword>
<keyword evidence="1" id="KW-0433">Leucine-rich repeat</keyword>
<dbReference type="SMART" id="SM00364">
    <property type="entry name" value="LRR_BAC"/>
    <property type="match status" value="5"/>
</dbReference>
<dbReference type="InterPro" id="IPR050216">
    <property type="entry name" value="LRR_domain-containing"/>
</dbReference>
<comment type="caution">
    <text evidence="4">The sequence shown here is derived from an EMBL/GenBank/DDBJ whole genome shotgun (WGS) entry which is preliminary data.</text>
</comment>
<organism evidence="4 5">
    <name type="scientific">Candidatus Gottesmanbacteria bacterium RIFCSPHIGHO2_01_FULL_40_15</name>
    <dbReference type="NCBI Taxonomy" id="1798376"/>
    <lineage>
        <taxon>Bacteria</taxon>
        <taxon>Candidatus Gottesmaniibacteriota</taxon>
    </lineage>
</organism>
<feature type="transmembrane region" description="Helical" evidence="3">
    <location>
        <begin position="20"/>
        <end position="37"/>
    </location>
</feature>
<dbReference type="PANTHER" id="PTHR48051:SF54">
    <property type="entry name" value="LEUCINE-RICH REPEAT-CONTAINING PROTEIN"/>
    <property type="match status" value="1"/>
</dbReference>
<dbReference type="SUPFAM" id="SSF52047">
    <property type="entry name" value="RNI-like"/>
    <property type="match status" value="1"/>
</dbReference>
<dbReference type="PROSITE" id="PS51450">
    <property type="entry name" value="LRR"/>
    <property type="match status" value="2"/>
</dbReference>
<dbReference type="Proteomes" id="UP000177354">
    <property type="component" value="Unassembled WGS sequence"/>
</dbReference>
<name>A0A1F5Z167_9BACT</name>
<evidence type="ECO:0000256" key="3">
    <source>
        <dbReference type="SAM" id="Phobius"/>
    </source>
</evidence>
<keyword evidence="2" id="KW-0677">Repeat</keyword>
<dbReference type="AlphaFoldDB" id="A0A1F5Z167"/>
<dbReference type="InterPro" id="IPR032675">
    <property type="entry name" value="LRR_dom_sf"/>
</dbReference>
<proteinExistence type="predicted"/>
<dbReference type="Pfam" id="PF13855">
    <property type="entry name" value="LRR_8"/>
    <property type="match status" value="1"/>
</dbReference>
<keyword evidence="3" id="KW-0812">Transmembrane</keyword>
<accession>A0A1F5Z167</accession>
<evidence type="ECO:0000313" key="5">
    <source>
        <dbReference type="Proteomes" id="UP000177354"/>
    </source>
</evidence>
<evidence type="ECO:0000256" key="1">
    <source>
        <dbReference type="ARBA" id="ARBA00022614"/>
    </source>
</evidence>
<dbReference type="Pfam" id="PF12799">
    <property type="entry name" value="LRR_4"/>
    <property type="match status" value="1"/>
</dbReference>
<dbReference type="Gene3D" id="3.80.10.10">
    <property type="entry name" value="Ribonuclease Inhibitor"/>
    <property type="match status" value="2"/>
</dbReference>
<protein>
    <recommendedName>
        <fullName evidence="6">Leucine-rich repeat domain-containing protein</fullName>
    </recommendedName>
</protein>
<sequence length="300" mass="34321">MSFRNAGEYFEISITRKNSWILASSVTFIIMSLFSLIENSFFRVEDYFVPRSMITIAKKAVACGNGNQPEEPMPTLKLIAQNKTDTCKLFMDGSDLKQIYAEIKEFNKLEELHLASNRLKTLPKEIGDLPIKYIDLGKNQLVTVPKAVLELEKLQKLEIGFNQIRTIPGNVNKLTELRFASFNKNLIIKLPRAIGELKKLEFLELGDNRIVILPKEIGGLSNLKELYLYNNSLHKIPVEIGLLEKLEILDLRNNRLKDIPEETGNLKNLKRIELSGNNINNEVIEMLKKRLPDTKIVNIK</sequence>
<dbReference type="EMBL" id="MFJF01000018">
    <property type="protein sequence ID" value="OGG06209.1"/>
    <property type="molecule type" value="Genomic_DNA"/>
</dbReference>